<dbReference type="EMBL" id="DSDK01000255">
    <property type="protein sequence ID" value="HDR50888.1"/>
    <property type="molecule type" value="Genomic_DNA"/>
</dbReference>
<dbReference type="InterPro" id="IPR029063">
    <property type="entry name" value="SAM-dependent_MTases_sf"/>
</dbReference>
<protein>
    <submittedName>
        <fullName evidence="1">Type II restriction endonuclease subunit M</fullName>
    </submittedName>
</protein>
<dbReference type="SUPFAM" id="SSF53335">
    <property type="entry name" value="S-adenosyl-L-methionine-dependent methyltransferases"/>
    <property type="match status" value="1"/>
</dbReference>
<proteinExistence type="predicted"/>
<keyword evidence="1" id="KW-0255">Endonuclease</keyword>
<keyword evidence="1" id="KW-0540">Nuclease</keyword>
<keyword evidence="1" id="KW-0378">Hydrolase</keyword>
<comment type="caution">
    <text evidence="1">The sequence shown here is derived from an EMBL/GenBank/DDBJ whole genome shotgun (WGS) entry which is preliminary data.</text>
</comment>
<organism evidence="1">
    <name type="scientific">Mariniphaga anaerophila</name>
    <dbReference type="NCBI Taxonomy" id="1484053"/>
    <lineage>
        <taxon>Bacteria</taxon>
        <taxon>Pseudomonadati</taxon>
        <taxon>Bacteroidota</taxon>
        <taxon>Bacteroidia</taxon>
        <taxon>Marinilabiliales</taxon>
        <taxon>Prolixibacteraceae</taxon>
        <taxon>Mariniphaga</taxon>
    </lineage>
</organism>
<reference evidence="1" key="1">
    <citation type="journal article" date="2020" name="mSystems">
        <title>Genome- and Community-Level Interaction Insights into Carbon Utilization and Element Cycling Functions of Hydrothermarchaeota in Hydrothermal Sediment.</title>
        <authorList>
            <person name="Zhou Z."/>
            <person name="Liu Y."/>
            <person name="Xu W."/>
            <person name="Pan J."/>
            <person name="Luo Z.H."/>
            <person name="Li M."/>
        </authorList>
    </citation>
    <scope>NUCLEOTIDE SEQUENCE [LARGE SCALE GENOMIC DNA]</scope>
    <source>
        <strain evidence="1">SpSt-1217</strain>
    </source>
</reference>
<feature type="non-terminal residue" evidence="1">
    <location>
        <position position="239"/>
    </location>
</feature>
<sequence>MAVLTSQQRSQLEKAVKKARTAAEEGAFNALRALAVNHPEPFAHMTPEQRALRNNLRAKARLLGDELLENKTQNINHLAYELAYETWHKMLFARFLDANNLLMHPEGVAVTLQECEELAPEEGFADKWEAAAGYASLMLPAIFRTSDPLMQVPFSANNRIKLEEIIEGIDDHCFVADDALGWVYQFWQSEEKERINKSGDKIDGEKLPAVTQLFTEPYMVHFLIDNTVGAWWVSRNPGI</sequence>
<dbReference type="AlphaFoldDB" id="A0A831PPR9"/>
<evidence type="ECO:0000313" key="1">
    <source>
        <dbReference type="EMBL" id="HDR50888.1"/>
    </source>
</evidence>
<gene>
    <name evidence="1" type="ORF">ENN90_04605</name>
</gene>
<dbReference type="GO" id="GO:0004519">
    <property type="term" value="F:endonuclease activity"/>
    <property type="evidence" value="ECO:0007669"/>
    <property type="project" value="UniProtKB-KW"/>
</dbReference>
<name>A0A831PPR9_9BACT</name>
<accession>A0A831PPR9</accession>
<dbReference type="Proteomes" id="UP000886047">
    <property type="component" value="Unassembled WGS sequence"/>
</dbReference>